<evidence type="ECO:0000256" key="6">
    <source>
        <dbReference type="PIRNR" id="PIRNR000099"/>
    </source>
</evidence>
<dbReference type="GO" id="GO:0004399">
    <property type="term" value="F:histidinol dehydrogenase activity"/>
    <property type="evidence" value="ECO:0007669"/>
    <property type="project" value="UniProtKB-UniRule"/>
</dbReference>
<dbReference type="PRINTS" id="PR00083">
    <property type="entry name" value="HOLDHDRGNASE"/>
</dbReference>
<keyword evidence="5" id="KW-0368">Histidine biosynthesis</keyword>
<evidence type="ECO:0000256" key="8">
    <source>
        <dbReference type="PIRSR" id="PIRSR000099-3"/>
    </source>
</evidence>
<comment type="catalytic activity">
    <reaction evidence="5">
        <text>L-histidinol + 2 NAD(+) + H2O = L-histidine + 2 NADH + 3 H(+)</text>
        <dbReference type="Rhea" id="RHEA:20641"/>
        <dbReference type="ChEBI" id="CHEBI:15377"/>
        <dbReference type="ChEBI" id="CHEBI:15378"/>
        <dbReference type="ChEBI" id="CHEBI:57540"/>
        <dbReference type="ChEBI" id="CHEBI:57595"/>
        <dbReference type="ChEBI" id="CHEBI:57699"/>
        <dbReference type="ChEBI" id="CHEBI:57945"/>
        <dbReference type="EC" id="1.1.1.23"/>
    </reaction>
</comment>
<evidence type="ECO:0000256" key="2">
    <source>
        <dbReference type="ARBA" id="ARBA00022723"/>
    </source>
</evidence>
<feature type="binding site" evidence="5 9">
    <location>
        <position position="280"/>
    </location>
    <ligand>
        <name>Zn(2+)</name>
        <dbReference type="ChEBI" id="CHEBI:29105"/>
    </ligand>
</feature>
<dbReference type="SUPFAM" id="SSF53720">
    <property type="entry name" value="ALDH-like"/>
    <property type="match status" value="1"/>
</dbReference>
<dbReference type="PROSITE" id="PS00611">
    <property type="entry name" value="HISOL_DEHYDROGENASE"/>
    <property type="match status" value="1"/>
</dbReference>
<evidence type="ECO:0000256" key="3">
    <source>
        <dbReference type="ARBA" id="ARBA00022833"/>
    </source>
</evidence>
<feature type="binding site" evidence="5 8">
    <location>
        <position position="437"/>
    </location>
    <ligand>
        <name>substrate</name>
    </ligand>
</feature>
<comment type="caution">
    <text evidence="11">The sequence shown here is derived from an EMBL/GenBank/DDBJ whole genome shotgun (WGS) entry which is preliminary data.</text>
</comment>
<feature type="active site" description="Proton acceptor" evidence="5 7">
    <location>
        <position position="345"/>
    </location>
</feature>
<gene>
    <name evidence="5 11" type="primary">hisD</name>
    <name evidence="11" type="ORF">SCARUB_02492</name>
</gene>
<dbReference type="GO" id="GO:0005829">
    <property type="term" value="C:cytosol"/>
    <property type="evidence" value="ECO:0007669"/>
    <property type="project" value="TreeGrafter"/>
</dbReference>
<dbReference type="Proteomes" id="UP000094056">
    <property type="component" value="Unassembled WGS sequence"/>
</dbReference>
<evidence type="ECO:0000313" key="11">
    <source>
        <dbReference type="EMBL" id="ODS32381.1"/>
    </source>
</evidence>
<dbReference type="HAMAP" id="MF_01024">
    <property type="entry name" value="HisD"/>
    <property type="match status" value="1"/>
</dbReference>
<protein>
    <recommendedName>
        <fullName evidence="5">Histidinol dehydrogenase</fullName>
        <shortName evidence="5">HDH</shortName>
        <ecNumber evidence="5">1.1.1.23</ecNumber>
    </recommendedName>
</protein>
<dbReference type="InterPro" id="IPR022695">
    <property type="entry name" value="Histidinol_DH_monofunct"/>
</dbReference>
<comment type="cofactor">
    <cofactor evidence="5 9">
        <name>Zn(2+)</name>
        <dbReference type="ChEBI" id="CHEBI:29105"/>
    </cofactor>
    <text evidence="5 9">Binds 1 zinc ion per subunit.</text>
</comment>
<evidence type="ECO:0000256" key="4">
    <source>
        <dbReference type="ARBA" id="ARBA00023002"/>
    </source>
</evidence>
<keyword evidence="5" id="KW-0520">NAD</keyword>
<feature type="binding site" evidence="5 8">
    <location>
        <position position="345"/>
    </location>
    <ligand>
        <name>substrate</name>
    </ligand>
</feature>
<keyword evidence="2 5" id="KW-0479">Metal-binding</keyword>
<dbReference type="Pfam" id="PF00815">
    <property type="entry name" value="Histidinol_dh"/>
    <property type="match status" value="1"/>
</dbReference>
<dbReference type="PANTHER" id="PTHR21256">
    <property type="entry name" value="HISTIDINOL DEHYDROGENASE HDH"/>
    <property type="match status" value="1"/>
</dbReference>
<feature type="binding site" evidence="5 8">
    <location>
        <position position="378"/>
    </location>
    <ligand>
        <name>substrate</name>
    </ligand>
</feature>
<keyword evidence="3 5" id="KW-0862">Zinc</keyword>
<evidence type="ECO:0000313" key="12">
    <source>
        <dbReference type="Proteomes" id="UP000094056"/>
    </source>
</evidence>
<evidence type="ECO:0000256" key="9">
    <source>
        <dbReference type="PIRSR" id="PIRSR000099-4"/>
    </source>
</evidence>
<feature type="active site" description="Proton acceptor" evidence="5 7">
    <location>
        <position position="344"/>
    </location>
</feature>
<dbReference type="Gene3D" id="1.20.5.1300">
    <property type="match status" value="1"/>
</dbReference>
<dbReference type="InterPro" id="IPR012131">
    <property type="entry name" value="Hstdl_DH"/>
</dbReference>
<dbReference type="Gene3D" id="3.40.50.1980">
    <property type="entry name" value="Nitrogenase molybdenum iron protein domain"/>
    <property type="match status" value="2"/>
</dbReference>
<evidence type="ECO:0000256" key="10">
    <source>
        <dbReference type="RuleBase" id="RU004175"/>
    </source>
</evidence>
<dbReference type="FunFam" id="3.40.50.1980:FF:000026">
    <property type="entry name" value="Histidinol dehydrogenase"/>
    <property type="match status" value="1"/>
</dbReference>
<dbReference type="PATRIC" id="fig|1872076.5.peg.2941"/>
<dbReference type="CDD" id="cd06572">
    <property type="entry name" value="Histidinol_dh"/>
    <property type="match status" value="1"/>
</dbReference>
<comment type="function">
    <text evidence="5">Catalyzes the sequential NAD-dependent oxidations of L-histidinol to L-histidinaldehyde and then to L-histidine.</text>
</comment>
<feature type="binding site" evidence="5 9">
    <location>
        <position position="378"/>
    </location>
    <ligand>
        <name>Zn(2+)</name>
        <dbReference type="ChEBI" id="CHEBI:29105"/>
    </ligand>
</feature>
<dbReference type="InterPro" id="IPR016161">
    <property type="entry name" value="Ald_DH/histidinol_DH"/>
</dbReference>
<feature type="binding site" evidence="5 8">
    <location>
        <position position="277"/>
    </location>
    <ligand>
        <name>substrate</name>
    </ligand>
</feature>
<feature type="binding site" evidence="5 8">
    <location>
        <position position="432"/>
    </location>
    <ligand>
        <name>substrate</name>
    </ligand>
</feature>
<feature type="binding site" evidence="5 8">
    <location>
        <position position="255"/>
    </location>
    <ligand>
        <name>substrate</name>
    </ligand>
</feature>
<sequence length="447" mass="48907">MKILRSQEGNITQDIEKLKQGMSIFADTVTVEMEEKTRAVFGEPLSPAESVKRIVNDVREKDDDALEYYSEKFENTTLSAKDFRVEVSEIEDAYKKVSTDFISAIKNARENIRIFQEYIRVHEPKPFNSNGTNITINYKPIENVGVYVPGGSASYPSTVLMNVMPAKVAGVKRVVVVSPPGKDGTISPERLVACRESNVDEVYRIGGVHAIAALAFGTKTIPKVDKIVGPGNIFVTLAKREAFGHVGIDILAGPSEVLIITDETANYDYVASDLLSQAEHAPGISILVTSSEELVNKVLQEISKQLETLPRGNLIKKSLDKFGFIILTRDLNEAIDISNTLAPEHLQVVVNNEEEVLSRIKHAGAIFVGPYSPVAVGDYVAGPSHVLPTGGTARFFSGLSVNDFLKRTSIISYSEEVLRSSANDIITIAEAEGMEAHAQSVRIRVDK</sequence>
<keyword evidence="5" id="KW-0028">Amino-acid biosynthesis</keyword>
<keyword evidence="4 5" id="KW-0560">Oxidoreductase</keyword>
<dbReference type="InterPro" id="IPR001692">
    <property type="entry name" value="Histidinol_DH_CS"/>
</dbReference>
<feature type="binding site" evidence="5 9">
    <location>
        <position position="437"/>
    </location>
    <ligand>
        <name>Zn(2+)</name>
        <dbReference type="ChEBI" id="CHEBI:29105"/>
    </ligand>
</feature>
<feature type="binding site" evidence="5 8">
    <location>
        <position position="280"/>
    </location>
    <ligand>
        <name>substrate</name>
    </ligand>
</feature>
<comment type="pathway">
    <text evidence="5">Amino-acid biosynthesis; L-histidine biosynthesis; L-histidine from 5-phospho-alpha-D-ribose 1-diphosphate: step 9/9.</text>
</comment>
<dbReference type="AlphaFoldDB" id="A0A1E3X9S9"/>
<evidence type="ECO:0000256" key="5">
    <source>
        <dbReference type="HAMAP-Rule" id="MF_01024"/>
    </source>
</evidence>
<dbReference type="PANTHER" id="PTHR21256:SF2">
    <property type="entry name" value="HISTIDINE BIOSYNTHESIS TRIFUNCTIONAL PROTEIN"/>
    <property type="match status" value="1"/>
</dbReference>
<dbReference type="GO" id="GO:0000105">
    <property type="term" value="P:L-histidine biosynthetic process"/>
    <property type="evidence" value="ECO:0007669"/>
    <property type="project" value="UniProtKB-UniRule"/>
</dbReference>
<comment type="caution">
    <text evidence="5">Lacks conserved residue(s) required for the propagation of feature annotation.</text>
</comment>
<dbReference type="UniPathway" id="UPA00031">
    <property type="reaction ID" value="UER00014"/>
</dbReference>
<dbReference type="EMBL" id="MAYW01000065">
    <property type="protein sequence ID" value="ODS32381.1"/>
    <property type="molecule type" value="Genomic_DNA"/>
</dbReference>
<name>A0A1E3X9S9_9BACT</name>
<reference evidence="11 12" key="1">
    <citation type="submission" date="2016-07" db="EMBL/GenBank/DDBJ databases">
        <title>Draft genome of Scalindua rubra, obtained from a brine-seawater interface in the Red Sea, sheds light on salt adaptation in anammox bacteria.</title>
        <authorList>
            <person name="Speth D.R."/>
            <person name="Lagkouvardos I."/>
            <person name="Wang Y."/>
            <person name="Qian P.-Y."/>
            <person name="Dutilh B.E."/>
            <person name="Jetten M.S."/>
        </authorList>
    </citation>
    <scope>NUCLEOTIDE SEQUENCE [LARGE SCALE GENOMIC DNA]</scope>
    <source>
        <strain evidence="11">BSI-1</strain>
    </source>
</reference>
<dbReference type="GO" id="GO:0051287">
    <property type="term" value="F:NAD binding"/>
    <property type="evidence" value="ECO:0007669"/>
    <property type="project" value="InterPro"/>
</dbReference>
<dbReference type="FunFam" id="3.40.50.1980:FF:000001">
    <property type="entry name" value="Histidinol dehydrogenase"/>
    <property type="match status" value="1"/>
</dbReference>
<evidence type="ECO:0000256" key="1">
    <source>
        <dbReference type="ARBA" id="ARBA00010178"/>
    </source>
</evidence>
<feature type="binding site" evidence="5 9">
    <location>
        <position position="277"/>
    </location>
    <ligand>
        <name>Zn(2+)</name>
        <dbReference type="ChEBI" id="CHEBI:29105"/>
    </ligand>
</feature>
<accession>A0A1E3X9S9</accession>
<evidence type="ECO:0000256" key="7">
    <source>
        <dbReference type="PIRSR" id="PIRSR000099-1"/>
    </source>
</evidence>
<dbReference type="EC" id="1.1.1.23" evidence="5"/>
<organism evidence="11 12">
    <name type="scientific">Candidatus Scalindua rubra</name>
    <dbReference type="NCBI Taxonomy" id="1872076"/>
    <lineage>
        <taxon>Bacteria</taxon>
        <taxon>Pseudomonadati</taxon>
        <taxon>Planctomycetota</taxon>
        <taxon>Candidatus Brocadiia</taxon>
        <taxon>Candidatus Brocadiales</taxon>
        <taxon>Candidatus Scalinduaceae</taxon>
        <taxon>Candidatus Scalindua</taxon>
    </lineage>
</organism>
<dbReference type="GO" id="GO:0008270">
    <property type="term" value="F:zinc ion binding"/>
    <property type="evidence" value="ECO:0007669"/>
    <property type="project" value="UniProtKB-UniRule"/>
</dbReference>
<comment type="similarity">
    <text evidence="1 5 6 10">Belongs to the histidinol dehydrogenase family.</text>
</comment>
<proteinExistence type="inferred from homology"/>
<dbReference type="PIRSF" id="PIRSF000099">
    <property type="entry name" value="Histidinol_dh"/>
    <property type="match status" value="1"/>
</dbReference>
<dbReference type="NCBIfam" id="TIGR00069">
    <property type="entry name" value="hisD"/>
    <property type="match status" value="1"/>
</dbReference>